<feature type="region of interest" description="Disordered" evidence="4">
    <location>
        <begin position="218"/>
        <end position="248"/>
    </location>
</feature>
<keyword evidence="1" id="KW-0433">Leucine-rich repeat</keyword>
<dbReference type="Proteomes" id="UP001591681">
    <property type="component" value="Unassembled WGS sequence"/>
</dbReference>
<evidence type="ECO:0000256" key="1">
    <source>
        <dbReference type="ARBA" id="ARBA00022614"/>
    </source>
</evidence>
<evidence type="ECO:0000313" key="5">
    <source>
        <dbReference type="EMBL" id="KAL2082924.1"/>
    </source>
</evidence>
<dbReference type="InterPro" id="IPR050328">
    <property type="entry name" value="Dev_Immune_Receptor"/>
</dbReference>
<dbReference type="PROSITE" id="PS51450">
    <property type="entry name" value="LRR"/>
    <property type="match status" value="1"/>
</dbReference>
<keyword evidence="3" id="KW-0677">Repeat</keyword>
<dbReference type="Pfam" id="PF13855">
    <property type="entry name" value="LRR_8"/>
    <property type="match status" value="1"/>
</dbReference>
<comment type="caution">
    <text evidence="5">The sequence shown here is derived from an EMBL/GenBank/DDBJ whole genome shotgun (WGS) entry which is preliminary data.</text>
</comment>
<evidence type="ECO:0000256" key="2">
    <source>
        <dbReference type="ARBA" id="ARBA00022729"/>
    </source>
</evidence>
<sequence>MLSVSTDFHSPPPTTTTTTSPPHPTLTHPPPQPSALILQSAGIIGQIPDLPFIQLQISPPRARVHRPTRCVVGRGRDLPVGRHLSVIRYEAFTAPPRRLFVWAGQRYVCGAERGWRWCQGSGTDLQDGSFRQSSRFDVKSSCSPLTWRLEATATEPPQPSPLPSAPSPRSPPVWKIAGSNCGTVLCWDLRINFPTSELLCCASLCLALPRSASFLASPPPKALTQGQPSRRGEGAVVGGSPRGTQGAEVELNGNNFTRINKNDFAGLKYLRVLQLMENQIGTIERGAFDDMKELERLRLNRNQLHQLPELLFQKNAGLSRLRSQTFKSLAQSLHSRSGFTAVSFRSFGPF</sequence>
<reference evidence="5 6" key="1">
    <citation type="submission" date="2024-09" db="EMBL/GenBank/DDBJ databases">
        <title>A chromosome-level genome assembly of Gray's grenadier anchovy, Coilia grayii.</title>
        <authorList>
            <person name="Fu Z."/>
        </authorList>
    </citation>
    <scope>NUCLEOTIDE SEQUENCE [LARGE SCALE GENOMIC DNA]</scope>
    <source>
        <strain evidence="5">G4</strain>
        <tissue evidence="5">Muscle</tissue>
    </source>
</reference>
<proteinExistence type="predicted"/>
<protein>
    <submittedName>
        <fullName evidence="5">Uncharacterized protein</fullName>
    </submittedName>
</protein>
<dbReference type="SUPFAM" id="SSF52058">
    <property type="entry name" value="L domain-like"/>
    <property type="match status" value="1"/>
</dbReference>
<dbReference type="InterPro" id="IPR001611">
    <property type="entry name" value="Leu-rich_rpt"/>
</dbReference>
<dbReference type="PANTHER" id="PTHR24373:SF398">
    <property type="entry name" value="LEUCINE-RICH REPEAT-CONTAINING G-PROTEIN COUPLED RECEPTOR 6"/>
    <property type="match status" value="1"/>
</dbReference>
<dbReference type="AlphaFoldDB" id="A0ABD1J6W5"/>
<gene>
    <name evidence="5" type="ORF">ACEWY4_020697</name>
</gene>
<organism evidence="5 6">
    <name type="scientific">Coilia grayii</name>
    <name type="common">Gray's grenadier anchovy</name>
    <dbReference type="NCBI Taxonomy" id="363190"/>
    <lineage>
        <taxon>Eukaryota</taxon>
        <taxon>Metazoa</taxon>
        <taxon>Chordata</taxon>
        <taxon>Craniata</taxon>
        <taxon>Vertebrata</taxon>
        <taxon>Euteleostomi</taxon>
        <taxon>Actinopterygii</taxon>
        <taxon>Neopterygii</taxon>
        <taxon>Teleostei</taxon>
        <taxon>Clupei</taxon>
        <taxon>Clupeiformes</taxon>
        <taxon>Clupeoidei</taxon>
        <taxon>Engraulidae</taxon>
        <taxon>Coilinae</taxon>
        <taxon>Coilia</taxon>
    </lineage>
</organism>
<accession>A0ABD1J6W5</accession>
<dbReference type="EMBL" id="JBHFQA010000018">
    <property type="protein sequence ID" value="KAL2082924.1"/>
    <property type="molecule type" value="Genomic_DNA"/>
</dbReference>
<dbReference type="SMART" id="SM00369">
    <property type="entry name" value="LRR_TYP"/>
    <property type="match status" value="2"/>
</dbReference>
<dbReference type="Gene3D" id="3.80.10.10">
    <property type="entry name" value="Ribonuclease Inhibitor"/>
    <property type="match status" value="1"/>
</dbReference>
<dbReference type="InterPro" id="IPR032675">
    <property type="entry name" value="LRR_dom_sf"/>
</dbReference>
<evidence type="ECO:0000313" key="6">
    <source>
        <dbReference type="Proteomes" id="UP001591681"/>
    </source>
</evidence>
<feature type="region of interest" description="Disordered" evidence="4">
    <location>
        <begin position="1"/>
        <end position="33"/>
    </location>
</feature>
<name>A0ABD1J6W5_9TELE</name>
<dbReference type="PANTHER" id="PTHR24373">
    <property type="entry name" value="SLIT RELATED LEUCINE-RICH REPEAT NEURONAL PROTEIN"/>
    <property type="match status" value="1"/>
</dbReference>
<keyword evidence="2" id="KW-0732">Signal</keyword>
<keyword evidence="6" id="KW-1185">Reference proteome</keyword>
<feature type="compositionally biased region" description="Pro residues" evidence="4">
    <location>
        <begin position="21"/>
        <end position="33"/>
    </location>
</feature>
<dbReference type="InterPro" id="IPR003591">
    <property type="entry name" value="Leu-rich_rpt_typical-subtyp"/>
</dbReference>
<evidence type="ECO:0000256" key="4">
    <source>
        <dbReference type="SAM" id="MobiDB-lite"/>
    </source>
</evidence>
<evidence type="ECO:0000256" key="3">
    <source>
        <dbReference type="ARBA" id="ARBA00022737"/>
    </source>
</evidence>